<name>A0A367JQG5_RHIST</name>
<sequence length="128" mass="14171">MHPSVIYKSENLIRLATLPGPDAPKDWNLYLRPIVSELSDLETNGLICIYLVPLVTCLLLPCLLNMMAISQRMGVESARPRLYPSTMADYINDDPVKNISSGTVFSILKTFAGPTFFGLDEMHLIGQG</sequence>
<proteinExistence type="predicted"/>
<keyword evidence="1" id="KW-0812">Transmembrane</keyword>
<evidence type="ECO:0000313" key="3">
    <source>
        <dbReference type="Proteomes" id="UP000253551"/>
    </source>
</evidence>
<accession>A0A367JQG5</accession>
<comment type="caution">
    <text evidence="2">The sequence shown here is derived from an EMBL/GenBank/DDBJ whole genome shotgun (WGS) entry which is preliminary data.</text>
</comment>
<keyword evidence="1" id="KW-1133">Transmembrane helix</keyword>
<dbReference type="EMBL" id="PJQM01002880">
    <property type="protein sequence ID" value="RCH92183.1"/>
    <property type="molecule type" value="Genomic_DNA"/>
</dbReference>
<dbReference type="Proteomes" id="UP000253551">
    <property type="component" value="Unassembled WGS sequence"/>
</dbReference>
<organism evidence="2 3">
    <name type="scientific">Rhizopus stolonifer</name>
    <name type="common">Rhizopus nigricans</name>
    <dbReference type="NCBI Taxonomy" id="4846"/>
    <lineage>
        <taxon>Eukaryota</taxon>
        <taxon>Fungi</taxon>
        <taxon>Fungi incertae sedis</taxon>
        <taxon>Mucoromycota</taxon>
        <taxon>Mucoromycotina</taxon>
        <taxon>Mucoromycetes</taxon>
        <taxon>Mucorales</taxon>
        <taxon>Mucorineae</taxon>
        <taxon>Rhizopodaceae</taxon>
        <taxon>Rhizopus</taxon>
    </lineage>
</organism>
<dbReference type="OrthoDB" id="2289822at2759"/>
<evidence type="ECO:0000313" key="2">
    <source>
        <dbReference type="EMBL" id="RCH92183.1"/>
    </source>
</evidence>
<feature type="non-terminal residue" evidence="2">
    <location>
        <position position="128"/>
    </location>
</feature>
<protein>
    <submittedName>
        <fullName evidence="2">Uncharacterized protein</fullName>
    </submittedName>
</protein>
<keyword evidence="1" id="KW-0472">Membrane</keyword>
<keyword evidence="3" id="KW-1185">Reference proteome</keyword>
<reference evidence="2 3" key="1">
    <citation type="journal article" date="2018" name="G3 (Bethesda)">
        <title>Phylogenetic and Phylogenomic Definition of Rhizopus Species.</title>
        <authorList>
            <person name="Gryganskyi A.P."/>
            <person name="Golan J."/>
            <person name="Dolatabadi S."/>
            <person name="Mondo S."/>
            <person name="Robb S."/>
            <person name="Idnurm A."/>
            <person name="Muszewska A."/>
            <person name="Steczkiewicz K."/>
            <person name="Masonjones S."/>
            <person name="Liao H.L."/>
            <person name="Gajdeczka M.T."/>
            <person name="Anike F."/>
            <person name="Vuek A."/>
            <person name="Anishchenko I.M."/>
            <person name="Voigt K."/>
            <person name="de Hoog G.S."/>
            <person name="Smith M.E."/>
            <person name="Heitman J."/>
            <person name="Vilgalys R."/>
            <person name="Stajich J.E."/>
        </authorList>
    </citation>
    <scope>NUCLEOTIDE SEQUENCE [LARGE SCALE GENOMIC DNA]</scope>
    <source>
        <strain evidence="2 3">LSU 92-RS-03</strain>
    </source>
</reference>
<evidence type="ECO:0000256" key="1">
    <source>
        <dbReference type="SAM" id="Phobius"/>
    </source>
</evidence>
<gene>
    <name evidence="2" type="ORF">CU098_010874</name>
</gene>
<dbReference type="AlphaFoldDB" id="A0A367JQG5"/>
<dbReference type="STRING" id="4846.A0A367JQG5"/>
<feature type="transmembrane region" description="Helical" evidence="1">
    <location>
        <begin position="44"/>
        <end position="64"/>
    </location>
</feature>